<reference evidence="4 5" key="1">
    <citation type="submission" date="2023-08" db="EMBL/GenBank/DDBJ databases">
        <title>Black Yeasts Isolated from many extreme environments.</title>
        <authorList>
            <person name="Coleine C."/>
            <person name="Stajich J.E."/>
            <person name="Selbmann L."/>
        </authorList>
    </citation>
    <scope>NUCLEOTIDE SEQUENCE [LARGE SCALE GENOMIC DNA]</scope>
    <source>
        <strain evidence="4 5">CCFEE 6328</strain>
    </source>
</reference>
<evidence type="ECO:0000313" key="5">
    <source>
        <dbReference type="Proteomes" id="UP001345691"/>
    </source>
</evidence>
<evidence type="ECO:0000313" key="4">
    <source>
        <dbReference type="EMBL" id="KAK5060635.1"/>
    </source>
</evidence>
<keyword evidence="5" id="KW-1185">Reference proteome</keyword>
<comment type="caution">
    <text evidence="4">The sequence shown here is derived from an EMBL/GenBank/DDBJ whole genome shotgun (WGS) entry which is preliminary data.</text>
</comment>
<dbReference type="SUPFAM" id="SSF56529">
    <property type="entry name" value="FAH"/>
    <property type="match status" value="1"/>
</dbReference>
<dbReference type="Proteomes" id="UP001345691">
    <property type="component" value="Unassembled WGS sequence"/>
</dbReference>
<dbReference type="PANTHER" id="PTHR11820">
    <property type="entry name" value="ACYLPYRUVASE"/>
    <property type="match status" value="1"/>
</dbReference>
<dbReference type="EMBL" id="JAVRRF010000010">
    <property type="protein sequence ID" value="KAK5060635.1"/>
    <property type="molecule type" value="Genomic_DNA"/>
</dbReference>
<accession>A0ABR0JBF1</accession>
<dbReference type="InterPro" id="IPR036663">
    <property type="entry name" value="Fumarylacetoacetase_C_sf"/>
</dbReference>
<evidence type="ECO:0000256" key="2">
    <source>
        <dbReference type="ARBA" id="ARBA00022723"/>
    </source>
</evidence>
<evidence type="ECO:0000259" key="3">
    <source>
        <dbReference type="Pfam" id="PF01557"/>
    </source>
</evidence>
<feature type="domain" description="Fumarylacetoacetase-like C-terminal" evidence="3">
    <location>
        <begin position="68"/>
        <end position="275"/>
    </location>
</feature>
<name>A0ABR0JBF1_9EURO</name>
<keyword evidence="2" id="KW-0479">Metal-binding</keyword>
<protein>
    <recommendedName>
        <fullName evidence="3">Fumarylacetoacetase-like C-terminal domain-containing protein</fullName>
    </recommendedName>
</protein>
<organism evidence="4 5">
    <name type="scientific">Exophiala sideris</name>
    <dbReference type="NCBI Taxonomy" id="1016849"/>
    <lineage>
        <taxon>Eukaryota</taxon>
        <taxon>Fungi</taxon>
        <taxon>Dikarya</taxon>
        <taxon>Ascomycota</taxon>
        <taxon>Pezizomycotina</taxon>
        <taxon>Eurotiomycetes</taxon>
        <taxon>Chaetothyriomycetidae</taxon>
        <taxon>Chaetothyriales</taxon>
        <taxon>Herpotrichiellaceae</taxon>
        <taxon>Exophiala</taxon>
    </lineage>
</organism>
<dbReference type="Gene3D" id="3.90.850.10">
    <property type="entry name" value="Fumarylacetoacetase-like, C-terminal domain"/>
    <property type="match status" value="1"/>
</dbReference>
<dbReference type="Pfam" id="PF01557">
    <property type="entry name" value="FAA_hydrolase"/>
    <property type="match status" value="1"/>
</dbReference>
<gene>
    <name evidence="4" type="ORF">LTR69_005234</name>
</gene>
<dbReference type="InterPro" id="IPR011234">
    <property type="entry name" value="Fumarylacetoacetase-like_C"/>
</dbReference>
<dbReference type="PANTHER" id="PTHR11820:SF7">
    <property type="entry name" value="ACYLPYRUVASE FAHD1, MITOCHONDRIAL"/>
    <property type="match status" value="1"/>
</dbReference>
<evidence type="ECO:0000256" key="1">
    <source>
        <dbReference type="ARBA" id="ARBA00010211"/>
    </source>
</evidence>
<sequence length="286" mass="31106">MNIEAFVRFTDVNGHEYCGKVSRQQLSGELTDLTVNILEGTPYTGFQVLEERKIISKVLCPLKSTPYIICIGLNYKKHAEESRSSIPEYPVVFTKPPDALTGPYDTISIHPAAQTTLDYEGELTIVIGRDARNVSASEAFSCILGYTNGNDVSARIFQLPHTGGGQFCYAKSFDAFAPIGPAIVLANAVPDLQNLNLSTKVNGAVRQETSTDDMIWSVAKIVEHLSRGTTLRKGTIIMTGTPSGVGCFMKPTGYIGDGDIVEVRIEGFGKLANQFVFENRRDAGSL</sequence>
<proteinExistence type="inferred from homology"/>
<comment type="similarity">
    <text evidence="1">Belongs to the FAH family.</text>
</comment>